<reference evidence="2 3" key="1">
    <citation type="submission" date="2015-09" db="EMBL/GenBank/DDBJ databases">
        <authorList>
            <consortium name="Pathogen Informatics"/>
        </authorList>
    </citation>
    <scope>NUCLEOTIDE SEQUENCE [LARGE SCALE GENOMIC DNA]</scope>
    <source>
        <strain evidence="2 3">2789STDY5608850</strain>
    </source>
</reference>
<accession>A0A174N3E9</accession>
<dbReference type="EMBL" id="CYZE01000031">
    <property type="protein sequence ID" value="CUP43232.1"/>
    <property type="molecule type" value="Genomic_DNA"/>
</dbReference>
<evidence type="ECO:0000256" key="1">
    <source>
        <dbReference type="SAM" id="Phobius"/>
    </source>
</evidence>
<keyword evidence="1" id="KW-0472">Membrane</keyword>
<dbReference type="Proteomes" id="UP000095651">
    <property type="component" value="Unassembled WGS sequence"/>
</dbReference>
<dbReference type="RefSeq" id="WP_055660690.1">
    <property type="nucleotide sequence ID" value="NZ_CABIXC010000031.1"/>
</dbReference>
<gene>
    <name evidence="2" type="ORF">ERS852407_05926</name>
</gene>
<feature type="transmembrane region" description="Helical" evidence="1">
    <location>
        <begin position="134"/>
        <end position="152"/>
    </location>
</feature>
<proteinExistence type="predicted"/>
<evidence type="ECO:0000313" key="2">
    <source>
        <dbReference type="EMBL" id="CUP43232.1"/>
    </source>
</evidence>
<name>A0A174N3E9_9FIRM</name>
<dbReference type="Pfam" id="PF22564">
    <property type="entry name" value="HAAS"/>
    <property type="match status" value="1"/>
</dbReference>
<evidence type="ECO:0000313" key="3">
    <source>
        <dbReference type="Proteomes" id="UP000095651"/>
    </source>
</evidence>
<keyword evidence="1" id="KW-0812">Transmembrane</keyword>
<organism evidence="2 3">
    <name type="scientific">Hungatella hathewayi</name>
    <dbReference type="NCBI Taxonomy" id="154046"/>
    <lineage>
        <taxon>Bacteria</taxon>
        <taxon>Bacillati</taxon>
        <taxon>Bacillota</taxon>
        <taxon>Clostridia</taxon>
        <taxon>Lachnospirales</taxon>
        <taxon>Lachnospiraceae</taxon>
        <taxon>Hungatella</taxon>
    </lineage>
</organism>
<keyword evidence="1" id="KW-1133">Transmembrane helix</keyword>
<protein>
    <submittedName>
        <fullName evidence="2">Protein of uncharacterized function (DUF1700)</fullName>
    </submittedName>
</protein>
<feature type="transmembrane region" description="Helical" evidence="1">
    <location>
        <begin position="107"/>
        <end position="128"/>
    </location>
</feature>
<sequence>MSRQEFLQRLRDTLTGEVPGNVIEENIRYYDDYIRTETAGGQTEDEVTGAIGDPRLIAKTIMEATENAREGGSYQSAYDTYRNEGQTVYEEEAGRGRHFHFVDLNKWYWKLLAVVVTVLFFFIVASIVTGLFSLLIPLMGPLLLILLVVWLIRGPRR</sequence>
<dbReference type="AlphaFoldDB" id="A0A174N3E9"/>